<dbReference type="PANTHER" id="PTHR30535:SF34">
    <property type="entry name" value="MOLYBDATE-BINDING PROTEIN MOLA"/>
    <property type="match status" value="1"/>
</dbReference>
<accession>A0A0S7BUQ7</accession>
<reference evidence="4" key="1">
    <citation type="journal article" date="2015" name="Genome Announc.">
        <title>Draft Genome Sequence of Anaerolineae Strain TC1, a Novel Isolate from a Methanogenic Wastewater Treatment System.</title>
        <authorList>
            <person name="Matsuura N."/>
            <person name="Tourlousse D.M."/>
            <person name="Sun L."/>
            <person name="Toyonaga M."/>
            <person name="Kuroda K."/>
            <person name="Ohashi A."/>
            <person name="Cruz R."/>
            <person name="Yamaguchi T."/>
            <person name="Sekiguchi Y."/>
        </authorList>
    </citation>
    <scope>NUCLEOTIDE SEQUENCE [LARGE SCALE GENOMIC DNA]</scope>
    <source>
        <strain evidence="4">TC1</strain>
    </source>
</reference>
<dbReference type="Pfam" id="PF01497">
    <property type="entry name" value="Peripla_BP_2"/>
    <property type="match status" value="1"/>
</dbReference>
<proteinExistence type="inferred from homology"/>
<dbReference type="Proteomes" id="UP000053370">
    <property type="component" value="Unassembled WGS sequence"/>
</dbReference>
<evidence type="ECO:0000256" key="1">
    <source>
        <dbReference type="ARBA" id="ARBA00008814"/>
    </source>
</evidence>
<protein>
    <submittedName>
        <fullName evidence="4">ABC-type Fe3+-hydroxamate transport system, periplasmic component</fullName>
    </submittedName>
</protein>
<keyword evidence="5" id="KW-1185">Reference proteome</keyword>
<evidence type="ECO:0000256" key="2">
    <source>
        <dbReference type="SAM" id="SignalP"/>
    </source>
</evidence>
<dbReference type="InterPro" id="IPR050902">
    <property type="entry name" value="ABC_Transporter_SBP"/>
</dbReference>
<dbReference type="STRING" id="1678840.ATC1_13231"/>
<dbReference type="PANTHER" id="PTHR30535">
    <property type="entry name" value="VITAMIN B12-BINDING PROTEIN"/>
    <property type="match status" value="1"/>
</dbReference>
<dbReference type="Gene3D" id="1.20.58.2180">
    <property type="match status" value="1"/>
</dbReference>
<dbReference type="OrthoDB" id="9787830at2"/>
<organism evidence="4">
    <name type="scientific">Flexilinea flocculi</name>
    <dbReference type="NCBI Taxonomy" id="1678840"/>
    <lineage>
        <taxon>Bacteria</taxon>
        <taxon>Bacillati</taxon>
        <taxon>Chloroflexota</taxon>
        <taxon>Anaerolineae</taxon>
        <taxon>Anaerolineales</taxon>
        <taxon>Anaerolineaceae</taxon>
        <taxon>Flexilinea</taxon>
    </lineage>
</organism>
<evidence type="ECO:0000313" key="4">
    <source>
        <dbReference type="EMBL" id="GAP40264.1"/>
    </source>
</evidence>
<feature type="chain" id="PRO_5006633184" evidence="2">
    <location>
        <begin position="24"/>
        <end position="358"/>
    </location>
</feature>
<dbReference type="PROSITE" id="PS50983">
    <property type="entry name" value="FE_B12_PBP"/>
    <property type="match status" value="1"/>
</dbReference>
<dbReference type="PATRIC" id="fig|1678840.3.peg.1484"/>
<evidence type="ECO:0000313" key="5">
    <source>
        <dbReference type="Proteomes" id="UP000053370"/>
    </source>
</evidence>
<evidence type="ECO:0000259" key="3">
    <source>
        <dbReference type="PROSITE" id="PS50983"/>
    </source>
</evidence>
<feature type="signal peptide" evidence="2">
    <location>
        <begin position="1"/>
        <end position="23"/>
    </location>
</feature>
<name>A0A0S7BUQ7_9CHLR</name>
<dbReference type="RefSeq" id="WP_062283970.1">
    <property type="nucleotide sequence ID" value="NZ_DF968181.1"/>
</dbReference>
<sequence>MKKKLLWFLIVCMISLSMCVVCSAEGEAGDQSTVIFTDSVGRQVEVPVEINRIAVSGPLAQIVLFALAPDKLVGIATEWTKEAEQYLDPVYYQLPVLGQLYGGKGEMNLEELLHESPQLVIDVGEPKKTIVEDLAKLQEQTGLPFVHVTATINTMADAFRMLGKLLHMEDEAEKLALYCEEILSRTNTILDTIGENGKANLLYCLGAEGQNVIAKNSYHAEIIDLLSNNLAVVDDPSAKGTGNEVDMEQILMWNPDVILFDPDSIYETVKEKEGWQQVKAIQDGKYYEVPFGPYNWMGFPPSAQRFLGMIWMAQLLYPDVANYDLYTEIARYYQLFYHCDLTEEQFKTLVANSISVSQ</sequence>
<feature type="domain" description="Fe/B12 periplasmic-binding" evidence="3">
    <location>
        <begin position="52"/>
        <end position="320"/>
    </location>
</feature>
<dbReference type="EMBL" id="DF968181">
    <property type="protein sequence ID" value="GAP40264.1"/>
    <property type="molecule type" value="Genomic_DNA"/>
</dbReference>
<comment type="similarity">
    <text evidence="1">Belongs to the bacterial solute-binding protein 8 family.</text>
</comment>
<dbReference type="Gene3D" id="3.40.50.1980">
    <property type="entry name" value="Nitrogenase molybdenum iron protein domain"/>
    <property type="match status" value="2"/>
</dbReference>
<dbReference type="GO" id="GO:0071281">
    <property type="term" value="P:cellular response to iron ion"/>
    <property type="evidence" value="ECO:0007669"/>
    <property type="project" value="TreeGrafter"/>
</dbReference>
<gene>
    <name evidence="4" type="ORF">ATC1_13231</name>
</gene>
<dbReference type="SUPFAM" id="SSF53807">
    <property type="entry name" value="Helical backbone' metal receptor"/>
    <property type="match status" value="1"/>
</dbReference>
<dbReference type="InterPro" id="IPR002491">
    <property type="entry name" value="ABC_transptr_periplasmic_BD"/>
</dbReference>
<dbReference type="AlphaFoldDB" id="A0A0S7BUQ7"/>
<keyword evidence="2" id="KW-0732">Signal</keyword>